<keyword evidence="3" id="KW-1185">Reference proteome</keyword>
<dbReference type="Proteomes" id="UP000580568">
    <property type="component" value="Unassembled WGS sequence"/>
</dbReference>
<dbReference type="InterPro" id="IPR000182">
    <property type="entry name" value="GNAT_dom"/>
</dbReference>
<proteinExistence type="predicted"/>
<dbReference type="PROSITE" id="PS51186">
    <property type="entry name" value="GNAT"/>
    <property type="match status" value="1"/>
</dbReference>
<dbReference type="AlphaFoldDB" id="A0A6V8SN12"/>
<feature type="domain" description="N-acetyltransferase" evidence="1">
    <location>
        <begin position="11"/>
        <end position="165"/>
    </location>
</feature>
<sequence length="174" mass="20299">MKEVNEKSDFVMLRNTKESDLDFVIDCERNPDNAQYIGQCTKEQHRDSLYQEDILHLIVEEKSTNKPIGYAILAGIINSNQSIELRRIVIASKGKGLGRETLKLIKKVAFEKLNAHRLWLDVRYKNQRAQRIYKSEGFVEEGILRECILYNQNYESLIVMSILKNEVTELNCFE</sequence>
<reference evidence="2 3" key="1">
    <citation type="submission" date="2020-07" db="EMBL/GenBank/DDBJ databases">
        <title>A new beta-1,3-glucan-decomposing anaerobic bacterium isolated from anoxic soil subjected to biological soil disinfestation.</title>
        <authorList>
            <person name="Ueki A."/>
            <person name="Tonouchi A."/>
        </authorList>
    </citation>
    <scope>NUCLEOTIDE SEQUENCE [LARGE SCALE GENOMIC DNA]</scope>
    <source>
        <strain evidence="2 3">TW1</strain>
    </source>
</reference>
<evidence type="ECO:0000259" key="1">
    <source>
        <dbReference type="PROSITE" id="PS51186"/>
    </source>
</evidence>
<dbReference type="GO" id="GO:0016747">
    <property type="term" value="F:acyltransferase activity, transferring groups other than amino-acyl groups"/>
    <property type="evidence" value="ECO:0007669"/>
    <property type="project" value="InterPro"/>
</dbReference>
<dbReference type="CDD" id="cd04301">
    <property type="entry name" value="NAT_SF"/>
    <property type="match status" value="1"/>
</dbReference>
<dbReference type="SUPFAM" id="SSF55729">
    <property type="entry name" value="Acyl-CoA N-acyltransferases (Nat)"/>
    <property type="match status" value="1"/>
</dbReference>
<dbReference type="RefSeq" id="WP_183277712.1">
    <property type="nucleotide sequence ID" value="NZ_BLZR01000001.1"/>
</dbReference>
<gene>
    <name evidence="2" type="ORF">bsdtw1_02374</name>
</gene>
<evidence type="ECO:0000313" key="3">
    <source>
        <dbReference type="Proteomes" id="UP000580568"/>
    </source>
</evidence>
<dbReference type="EMBL" id="BLZR01000001">
    <property type="protein sequence ID" value="GFP76273.1"/>
    <property type="molecule type" value="Genomic_DNA"/>
</dbReference>
<dbReference type="Gene3D" id="3.40.630.30">
    <property type="match status" value="1"/>
</dbReference>
<protein>
    <recommendedName>
        <fullName evidence="1">N-acetyltransferase domain-containing protein</fullName>
    </recommendedName>
</protein>
<dbReference type="PANTHER" id="PTHR43415:SF3">
    <property type="entry name" value="GNAT-FAMILY ACETYLTRANSFERASE"/>
    <property type="match status" value="1"/>
</dbReference>
<dbReference type="InterPro" id="IPR016181">
    <property type="entry name" value="Acyl_CoA_acyltransferase"/>
</dbReference>
<name>A0A6V8SN12_9CLOT</name>
<organism evidence="2 3">
    <name type="scientific">Clostridium fungisolvens</name>
    <dbReference type="NCBI Taxonomy" id="1604897"/>
    <lineage>
        <taxon>Bacteria</taxon>
        <taxon>Bacillati</taxon>
        <taxon>Bacillota</taxon>
        <taxon>Clostridia</taxon>
        <taxon>Eubacteriales</taxon>
        <taxon>Clostridiaceae</taxon>
        <taxon>Clostridium</taxon>
    </lineage>
</organism>
<evidence type="ECO:0000313" key="2">
    <source>
        <dbReference type="EMBL" id="GFP76273.1"/>
    </source>
</evidence>
<accession>A0A6V8SN12</accession>
<dbReference type="Pfam" id="PF13302">
    <property type="entry name" value="Acetyltransf_3"/>
    <property type="match status" value="1"/>
</dbReference>
<dbReference type="PANTHER" id="PTHR43415">
    <property type="entry name" value="SPERMIDINE N(1)-ACETYLTRANSFERASE"/>
    <property type="match status" value="1"/>
</dbReference>
<comment type="caution">
    <text evidence="2">The sequence shown here is derived from an EMBL/GenBank/DDBJ whole genome shotgun (WGS) entry which is preliminary data.</text>
</comment>